<evidence type="ECO:0000256" key="1">
    <source>
        <dbReference type="SAM" id="MobiDB-lite"/>
    </source>
</evidence>
<feature type="compositionally biased region" description="Low complexity" evidence="1">
    <location>
        <begin position="362"/>
        <end position="390"/>
    </location>
</feature>
<evidence type="ECO:0008006" key="4">
    <source>
        <dbReference type="Google" id="ProtNLM"/>
    </source>
</evidence>
<feature type="compositionally biased region" description="Low complexity" evidence="1">
    <location>
        <begin position="308"/>
        <end position="339"/>
    </location>
</feature>
<feature type="region of interest" description="Disordered" evidence="1">
    <location>
        <begin position="308"/>
        <end position="489"/>
    </location>
</feature>
<keyword evidence="3" id="KW-1185">Reference proteome</keyword>
<proteinExistence type="predicted"/>
<name>A0A7X5ZFG6_9MYCO</name>
<dbReference type="AlphaFoldDB" id="A0A7X5ZFG6"/>
<feature type="compositionally biased region" description="Low complexity" evidence="1">
    <location>
        <begin position="444"/>
        <end position="489"/>
    </location>
</feature>
<sequence length="489" mass="47659">MQSAMRPYVTAGVALVGASVIAVTPIAAHPNLPQTHMPQVQLTASSIDNPINVFKPVLEDAGSWLNQTVHTVLADPLPILRQIVNNQLYTARQVLEAAKAAGSALGQLGAGLPATLKAAGKILATGDVNGAIDAVISAGLMPILALLGNPWAALQPALERPFKVGQAMVSALFNAGLSMLVGVVASTIGLGFNAGGTPPLLQQIVTSTQKVLDAVKTLNPVNVINAVQHGIADVLKNAVEQAKQFTTGTLPYIGSTILQALRAGLPTTTAPAATAAALPTASAATTVTLAVDATGAAPAATAEKAAAATETASATTGGETAAAAGTESTEASATDTKATPAEADTTVTKDAEPATAVKAPDASAAGSAAAESGSTATKDADTNSSTTTKDATTKDATAKDATAKDATAKDATAKDATTKGAKGVKGAKGAKGSVTRDSVKAEPGTGTTSGGTHASSGAAGASESGSTESAKAGAGAKSSGDSGSSSAGE</sequence>
<dbReference type="Proteomes" id="UP000547444">
    <property type="component" value="Unassembled WGS sequence"/>
</dbReference>
<gene>
    <name evidence="2" type="ORF">FHU31_005222</name>
</gene>
<reference evidence="2 3" key="1">
    <citation type="submission" date="2020-03" db="EMBL/GenBank/DDBJ databases">
        <title>Sequencing the genomes of 1000 actinobacteria strains.</title>
        <authorList>
            <person name="Klenk H.-P."/>
        </authorList>
    </citation>
    <scope>NUCLEOTIDE SEQUENCE [LARGE SCALE GENOMIC DNA]</scope>
    <source>
        <strain evidence="2 3">DSM 44556</strain>
    </source>
</reference>
<comment type="caution">
    <text evidence="2">The sequence shown here is derived from an EMBL/GenBank/DDBJ whole genome shotgun (WGS) entry which is preliminary data.</text>
</comment>
<protein>
    <recommendedName>
        <fullName evidence="4">PE-PGRS family protein</fullName>
    </recommendedName>
</protein>
<dbReference type="RefSeq" id="WP_208411371.1">
    <property type="nucleotide sequence ID" value="NZ_JAANOW010000003.1"/>
</dbReference>
<accession>A0A7X5ZFG6</accession>
<evidence type="ECO:0000313" key="2">
    <source>
        <dbReference type="EMBL" id="NIH98216.1"/>
    </source>
</evidence>
<organism evidence="2 3">
    <name type="scientific">Mycolicibacterium fluoranthenivorans</name>
    <dbReference type="NCBI Taxonomy" id="258505"/>
    <lineage>
        <taxon>Bacteria</taxon>
        <taxon>Bacillati</taxon>
        <taxon>Actinomycetota</taxon>
        <taxon>Actinomycetes</taxon>
        <taxon>Mycobacteriales</taxon>
        <taxon>Mycobacteriaceae</taxon>
        <taxon>Mycolicibacterium</taxon>
    </lineage>
</organism>
<feature type="compositionally biased region" description="Basic and acidic residues" evidence="1">
    <location>
        <begin position="391"/>
        <end position="417"/>
    </location>
</feature>
<dbReference type="EMBL" id="JAANOW010000003">
    <property type="protein sequence ID" value="NIH98216.1"/>
    <property type="molecule type" value="Genomic_DNA"/>
</dbReference>
<evidence type="ECO:0000313" key="3">
    <source>
        <dbReference type="Proteomes" id="UP000547444"/>
    </source>
</evidence>